<dbReference type="AlphaFoldDB" id="A0AA86RP97"/>
<comment type="subcellular location">
    <subcellularLocation>
        <location evidence="1">Membrane</location>
        <topology evidence="1">Single-pass membrane protein</topology>
    </subcellularLocation>
</comment>
<dbReference type="GO" id="GO:0016413">
    <property type="term" value="F:O-acetyltransferase activity"/>
    <property type="evidence" value="ECO:0007669"/>
    <property type="project" value="InterPro"/>
</dbReference>
<gene>
    <name evidence="11" type="ORF">AYBTSS11_LOCUS2140</name>
</gene>
<protein>
    <recommendedName>
        <fullName evidence="13">Trichome birefringence-like N-terminal domain-containing protein</fullName>
    </recommendedName>
</protein>
<evidence type="ECO:0000256" key="7">
    <source>
        <dbReference type="SAM" id="MobiDB-lite"/>
    </source>
</evidence>
<name>A0AA86RP97_9FABA</name>
<dbReference type="Pfam" id="PF14416">
    <property type="entry name" value="PMR5N"/>
    <property type="match status" value="1"/>
</dbReference>
<keyword evidence="3 8" id="KW-0812">Transmembrane</keyword>
<reference evidence="11" key="1">
    <citation type="submission" date="2023-10" db="EMBL/GenBank/DDBJ databases">
        <authorList>
            <person name="Domelevo Entfellner J.-B."/>
        </authorList>
    </citation>
    <scope>NUCLEOTIDE SEQUENCE</scope>
</reference>
<feature type="region of interest" description="Disordered" evidence="7">
    <location>
        <begin position="67"/>
        <end position="99"/>
    </location>
</feature>
<evidence type="ECO:0000256" key="6">
    <source>
        <dbReference type="ARBA" id="ARBA00023136"/>
    </source>
</evidence>
<sequence length="480" mass="55653">MQPPRRKNNPPISETTTTMKGKRNNSISISIFVVVFSIFLFGVFMYNEDVKSMAEFTFLRPKAQDIQEVQPEQEESVSTNSRTQLEKRQVEDSEETQEPIDLKAVVVEEKEDKMMEEYDEEKEDVVLPPEECDLFTGEWVLDNVTHPLYKEDQCEFLTSQVTCMRNGRRDSLYQNWRWQPRDCSLPKFKPRLLLEKLRGKRLMFVGDSLNRNQWESMICLVQSAVPQGKKSLSKTGSLSIFTIEDFNATIEFYWAPFLVESNSDDPNLHSILNRIIMPESIEKHAVNWKNVDYLIFNTYIWWMNTAAMKVLRGSFDEGSTEYDEVPRPIAYARVLTTWSKWVEDNIDPNSTKVFFSSMSPLHIKSEAWNNPDGIKCAKETTPILSMSNTLQIGTDRRLFVVANNVTQSMKVVPVKFLNITTLSEFRKDAHTSVYTIRQGKMLTPEQQADPATYADCIHWCLPGLPDTWNEFLYTRIISQS</sequence>
<dbReference type="GO" id="GO:0005794">
    <property type="term" value="C:Golgi apparatus"/>
    <property type="evidence" value="ECO:0007669"/>
    <property type="project" value="TreeGrafter"/>
</dbReference>
<evidence type="ECO:0000259" key="9">
    <source>
        <dbReference type="Pfam" id="PF13839"/>
    </source>
</evidence>
<dbReference type="EMBL" id="OY731398">
    <property type="protein sequence ID" value="CAJ1859677.1"/>
    <property type="molecule type" value="Genomic_DNA"/>
</dbReference>
<evidence type="ECO:0000256" key="2">
    <source>
        <dbReference type="ARBA" id="ARBA00007727"/>
    </source>
</evidence>
<feature type="domain" description="Trichome birefringence-like C-terminal" evidence="9">
    <location>
        <begin position="185"/>
        <end position="474"/>
    </location>
</feature>
<dbReference type="GO" id="GO:0016020">
    <property type="term" value="C:membrane"/>
    <property type="evidence" value="ECO:0007669"/>
    <property type="project" value="UniProtKB-SubCell"/>
</dbReference>
<evidence type="ECO:0000256" key="8">
    <source>
        <dbReference type="SAM" id="Phobius"/>
    </source>
</evidence>
<proteinExistence type="inferred from homology"/>
<organism evidence="11 12">
    <name type="scientific">Sphenostylis stenocarpa</name>
    <dbReference type="NCBI Taxonomy" id="92480"/>
    <lineage>
        <taxon>Eukaryota</taxon>
        <taxon>Viridiplantae</taxon>
        <taxon>Streptophyta</taxon>
        <taxon>Embryophyta</taxon>
        <taxon>Tracheophyta</taxon>
        <taxon>Spermatophyta</taxon>
        <taxon>Magnoliopsida</taxon>
        <taxon>eudicotyledons</taxon>
        <taxon>Gunneridae</taxon>
        <taxon>Pentapetalae</taxon>
        <taxon>rosids</taxon>
        <taxon>fabids</taxon>
        <taxon>Fabales</taxon>
        <taxon>Fabaceae</taxon>
        <taxon>Papilionoideae</taxon>
        <taxon>50 kb inversion clade</taxon>
        <taxon>NPAAA clade</taxon>
        <taxon>indigoferoid/millettioid clade</taxon>
        <taxon>Phaseoleae</taxon>
        <taxon>Sphenostylis</taxon>
    </lineage>
</organism>
<evidence type="ECO:0000313" key="12">
    <source>
        <dbReference type="Proteomes" id="UP001189624"/>
    </source>
</evidence>
<dbReference type="InterPro" id="IPR029962">
    <property type="entry name" value="TBL"/>
</dbReference>
<dbReference type="Gramene" id="rna-AYBTSS11_LOCUS2140">
    <property type="protein sequence ID" value="CAJ1859677.1"/>
    <property type="gene ID" value="gene-AYBTSS11_LOCUS2140"/>
</dbReference>
<keyword evidence="6 8" id="KW-0472">Membrane</keyword>
<evidence type="ECO:0000256" key="1">
    <source>
        <dbReference type="ARBA" id="ARBA00004167"/>
    </source>
</evidence>
<evidence type="ECO:0000256" key="5">
    <source>
        <dbReference type="ARBA" id="ARBA00022989"/>
    </source>
</evidence>
<feature type="domain" description="Trichome birefringence-like N-terminal" evidence="10">
    <location>
        <begin position="130"/>
        <end position="184"/>
    </location>
</feature>
<feature type="transmembrane region" description="Helical" evidence="8">
    <location>
        <begin position="27"/>
        <end position="46"/>
    </location>
</feature>
<dbReference type="InterPro" id="IPR025846">
    <property type="entry name" value="TBL_N"/>
</dbReference>
<comment type="similarity">
    <text evidence="2">Belongs to the PC-esterase family. TBL subfamily.</text>
</comment>
<dbReference type="InterPro" id="IPR026057">
    <property type="entry name" value="TBL_C"/>
</dbReference>
<keyword evidence="5 8" id="KW-1133">Transmembrane helix</keyword>
<accession>A0AA86RP97</accession>
<evidence type="ECO:0000256" key="3">
    <source>
        <dbReference type="ARBA" id="ARBA00022692"/>
    </source>
</evidence>
<evidence type="ECO:0000259" key="10">
    <source>
        <dbReference type="Pfam" id="PF14416"/>
    </source>
</evidence>
<keyword evidence="12" id="KW-1185">Reference proteome</keyword>
<dbReference type="Pfam" id="PF13839">
    <property type="entry name" value="PC-Esterase"/>
    <property type="match status" value="1"/>
</dbReference>
<keyword evidence="4" id="KW-0735">Signal-anchor</keyword>
<dbReference type="PANTHER" id="PTHR32285:SF10">
    <property type="entry name" value="XYLAN O-ACETYLTRANSFERASE 1"/>
    <property type="match status" value="1"/>
</dbReference>
<evidence type="ECO:0008006" key="13">
    <source>
        <dbReference type="Google" id="ProtNLM"/>
    </source>
</evidence>
<evidence type="ECO:0000256" key="4">
    <source>
        <dbReference type="ARBA" id="ARBA00022968"/>
    </source>
</evidence>
<dbReference type="Proteomes" id="UP001189624">
    <property type="component" value="Chromosome 1"/>
</dbReference>
<dbReference type="PANTHER" id="PTHR32285">
    <property type="entry name" value="PROTEIN TRICHOME BIREFRINGENCE-LIKE 9-RELATED"/>
    <property type="match status" value="1"/>
</dbReference>
<evidence type="ECO:0000313" key="11">
    <source>
        <dbReference type="EMBL" id="CAJ1859677.1"/>
    </source>
</evidence>